<dbReference type="AlphaFoldDB" id="A0A154BRI9"/>
<comment type="function">
    <text evidence="12">Part of the ABC transporter FtsEX involved in asymmetric cellular division facilitating the initiation of sporulation.</text>
</comment>
<evidence type="ECO:0000259" key="14">
    <source>
        <dbReference type="Pfam" id="PF02687"/>
    </source>
</evidence>
<keyword evidence="10 12" id="KW-0472">Membrane</keyword>
<dbReference type="InterPro" id="IPR003838">
    <property type="entry name" value="ABC3_permease_C"/>
</dbReference>
<evidence type="ECO:0000313" key="17">
    <source>
        <dbReference type="Proteomes" id="UP000076268"/>
    </source>
</evidence>
<dbReference type="EMBL" id="LSGP01000017">
    <property type="protein sequence ID" value="KYZ76519.1"/>
    <property type="molecule type" value="Genomic_DNA"/>
</dbReference>
<comment type="caution">
    <text evidence="16">The sequence shown here is derived from an EMBL/GenBank/DDBJ whole genome shotgun (WGS) entry which is preliminary data.</text>
</comment>
<protein>
    <recommendedName>
        <fullName evidence="4 12">Cell division protein FtsX</fullName>
    </recommendedName>
</protein>
<evidence type="ECO:0000259" key="15">
    <source>
        <dbReference type="Pfam" id="PF18075"/>
    </source>
</evidence>
<dbReference type="PIRSF" id="PIRSF003097">
    <property type="entry name" value="FtsX"/>
    <property type="match status" value="1"/>
</dbReference>
<evidence type="ECO:0000256" key="3">
    <source>
        <dbReference type="ARBA" id="ARBA00011160"/>
    </source>
</evidence>
<comment type="subcellular location">
    <subcellularLocation>
        <location evidence="1">Cell inner membrane</location>
        <topology evidence="1">Multi-pass membrane protein</topology>
    </subcellularLocation>
    <subcellularLocation>
        <location evidence="12">Cell membrane</location>
    </subcellularLocation>
</comment>
<dbReference type="Gene3D" id="3.30.70.3040">
    <property type="match status" value="1"/>
</dbReference>
<dbReference type="NCBIfam" id="NF038347">
    <property type="entry name" value="FtsX_Gpos"/>
    <property type="match status" value="1"/>
</dbReference>
<feature type="transmembrane region" description="Helical" evidence="13">
    <location>
        <begin position="171"/>
        <end position="197"/>
    </location>
</feature>
<feature type="domain" description="FtsX extracellular" evidence="15">
    <location>
        <begin position="59"/>
        <end position="150"/>
    </location>
</feature>
<feature type="transmembrane region" description="Helical" evidence="13">
    <location>
        <begin position="263"/>
        <end position="289"/>
    </location>
</feature>
<dbReference type="STRING" id="1794912.AXX12_08790"/>
<evidence type="ECO:0000313" key="16">
    <source>
        <dbReference type="EMBL" id="KYZ76519.1"/>
    </source>
</evidence>
<accession>A0A154BRI9</accession>
<evidence type="ECO:0000256" key="10">
    <source>
        <dbReference type="ARBA" id="ARBA00023136"/>
    </source>
</evidence>
<sequence length="295" mass="32938">MKIRTVEYFVRAAISSLRRNGLMSVASITTVALSLLILGMFLIMVLNLNNMASVLESQVQISVYLNDNLKESEIRALGDKIAKTPGVQQATFISKDQALIRFKERLGEQQGILTTLGDSNPLPNAYEIKADDPDNVRTIAQQIGQYDGVENAKFSQNVVDQLFSLTRMIRIVGIALIIFLAFAALFIISNTIRITVFARRKEIGIMKYVGATDWFIRWPFLIEGIIMGFTGSMIAVILLFQAYSTLTQRVYETLAFLPIIPKYPFLQIISVILMVVGMLIGATGSTISLRRFLKV</sequence>
<dbReference type="InterPro" id="IPR004513">
    <property type="entry name" value="FtsX"/>
</dbReference>
<comment type="subunit">
    <text evidence="3">Forms a membrane-associated complex with FtsE.</text>
</comment>
<proteinExistence type="inferred from homology"/>
<evidence type="ECO:0000256" key="5">
    <source>
        <dbReference type="ARBA" id="ARBA00022475"/>
    </source>
</evidence>
<dbReference type="RefSeq" id="WP_066242128.1">
    <property type="nucleotide sequence ID" value="NZ_LSGP01000017.1"/>
</dbReference>
<keyword evidence="5 12" id="KW-1003">Cell membrane</keyword>
<name>A0A154BRI9_ANASB</name>
<keyword evidence="6" id="KW-0997">Cell inner membrane</keyword>
<keyword evidence="7 12" id="KW-0132">Cell division</keyword>
<dbReference type="NCBIfam" id="TIGR00439">
    <property type="entry name" value="FtsX_Gneg"/>
    <property type="match status" value="1"/>
</dbReference>
<evidence type="ECO:0000256" key="9">
    <source>
        <dbReference type="ARBA" id="ARBA00022989"/>
    </source>
</evidence>
<feature type="transmembrane region" description="Helical" evidence="13">
    <location>
        <begin position="218"/>
        <end position="243"/>
    </location>
</feature>
<evidence type="ECO:0000256" key="8">
    <source>
        <dbReference type="ARBA" id="ARBA00022692"/>
    </source>
</evidence>
<feature type="transmembrane region" description="Helical" evidence="13">
    <location>
        <begin position="21"/>
        <end position="46"/>
    </location>
</feature>
<evidence type="ECO:0000256" key="4">
    <source>
        <dbReference type="ARBA" id="ARBA00021907"/>
    </source>
</evidence>
<dbReference type="Proteomes" id="UP000076268">
    <property type="component" value="Unassembled WGS sequence"/>
</dbReference>
<dbReference type="Pfam" id="PF18075">
    <property type="entry name" value="FtsX_ECD"/>
    <property type="match status" value="1"/>
</dbReference>
<evidence type="ECO:0000256" key="6">
    <source>
        <dbReference type="ARBA" id="ARBA00022519"/>
    </source>
</evidence>
<evidence type="ECO:0000256" key="13">
    <source>
        <dbReference type="SAM" id="Phobius"/>
    </source>
</evidence>
<dbReference type="Pfam" id="PF02687">
    <property type="entry name" value="FtsX"/>
    <property type="match status" value="1"/>
</dbReference>
<dbReference type="OrthoDB" id="9812531at2"/>
<evidence type="ECO:0000256" key="7">
    <source>
        <dbReference type="ARBA" id="ARBA00022618"/>
    </source>
</evidence>
<dbReference type="InterPro" id="IPR047590">
    <property type="entry name" value="FtsX_proteobact-type"/>
</dbReference>
<evidence type="ECO:0000256" key="11">
    <source>
        <dbReference type="ARBA" id="ARBA00023306"/>
    </source>
</evidence>
<evidence type="ECO:0000256" key="12">
    <source>
        <dbReference type="PIRNR" id="PIRNR003097"/>
    </source>
</evidence>
<dbReference type="InterPro" id="IPR040690">
    <property type="entry name" value="FtsX_ECD"/>
</dbReference>
<keyword evidence="8 13" id="KW-0812">Transmembrane</keyword>
<dbReference type="PANTHER" id="PTHR47755">
    <property type="entry name" value="CELL DIVISION PROTEIN FTSX"/>
    <property type="match status" value="1"/>
</dbReference>
<gene>
    <name evidence="16" type="ORF">AXX12_08790</name>
</gene>
<reference evidence="16 17" key="1">
    <citation type="submission" date="2016-02" db="EMBL/GenBank/DDBJ databases">
        <title>Anaerosporomusa subterraneum gen. nov., sp. nov., a spore-forming obligate anaerobe isolated from saprolite.</title>
        <authorList>
            <person name="Choi J.K."/>
            <person name="Shah M."/>
            <person name="Yee N."/>
        </authorList>
    </citation>
    <scope>NUCLEOTIDE SEQUENCE [LARGE SCALE GENOMIC DNA]</scope>
    <source>
        <strain evidence="16 17">RU4</strain>
    </source>
</reference>
<organism evidence="16 17">
    <name type="scientific">Anaerosporomusa subterranea</name>
    <dbReference type="NCBI Taxonomy" id="1794912"/>
    <lineage>
        <taxon>Bacteria</taxon>
        <taxon>Bacillati</taxon>
        <taxon>Bacillota</taxon>
        <taxon>Negativicutes</taxon>
        <taxon>Acetonemataceae</taxon>
        <taxon>Anaerosporomusa</taxon>
    </lineage>
</organism>
<comment type="similarity">
    <text evidence="2 12">Belongs to the ABC-4 integral membrane protein family. FtsX subfamily.</text>
</comment>
<keyword evidence="11 12" id="KW-0131">Cell cycle</keyword>
<keyword evidence="9 13" id="KW-1133">Transmembrane helix</keyword>
<evidence type="ECO:0000256" key="2">
    <source>
        <dbReference type="ARBA" id="ARBA00007379"/>
    </source>
</evidence>
<feature type="domain" description="ABC3 transporter permease C-terminal" evidence="14">
    <location>
        <begin position="175"/>
        <end position="283"/>
    </location>
</feature>
<evidence type="ECO:0000256" key="1">
    <source>
        <dbReference type="ARBA" id="ARBA00004429"/>
    </source>
</evidence>
<dbReference type="InterPro" id="IPR058204">
    <property type="entry name" value="FtsX_firmicutes-type"/>
</dbReference>
<dbReference type="PANTHER" id="PTHR47755:SF1">
    <property type="entry name" value="CELL DIVISION PROTEIN FTSX"/>
    <property type="match status" value="1"/>
</dbReference>
<keyword evidence="17" id="KW-1185">Reference proteome</keyword>
<dbReference type="GO" id="GO:0005886">
    <property type="term" value="C:plasma membrane"/>
    <property type="evidence" value="ECO:0007669"/>
    <property type="project" value="UniProtKB-SubCell"/>
</dbReference>
<dbReference type="GO" id="GO:0051301">
    <property type="term" value="P:cell division"/>
    <property type="evidence" value="ECO:0007669"/>
    <property type="project" value="UniProtKB-KW"/>
</dbReference>